<keyword evidence="6" id="KW-0340">Growth factor binding</keyword>
<keyword evidence="5" id="KW-1015">Disulfide bond</keyword>
<evidence type="ECO:0000256" key="1">
    <source>
        <dbReference type="ARBA" id="ARBA00004613"/>
    </source>
</evidence>
<evidence type="ECO:0000313" key="9">
    <source>
        <dbReference type="Proteomes" id="UP000264820"/>
    </source>
</evidence>
<dbReference type="GO" id="GO:0005576">
    <property type="term" value="C:extracellular region"/>
    <property type="evidence" value="ECO:0007669"/>
    <property type="project" value="UniProtKB-SubCell"/>
</dbReference>
<evidence type="ECO:0000256" key="2">
    <source>
        <dbReference type="ARBA" id="ARBA00008326"/>
    </source>
</evidence>
<comment type="subcellular location">
    <subcellularLocation>
        <location evidence="1">Secreted</location>
    </subcellularLocation>
</comment>
<proteinExistence type="inferred from homology"/>
<dbReference type="GO" id="GO:0019838">
    <property type="term" value="F:growth factor binding"/>
    <property type="evidence" value="ECO:0007669"/>
    <property type="project" value="UniProtKB-KW"/>
</dbReference>
<comment type="similarity">
    <text evidence="2">Belongs to the fibroblast growth factor-binding protein family.</text>
</comment>
<keyword evidence="4" id="KW-0732">Signal</keyword>
<dbReference type="PANTHER" id="PTHR15258">
    <property type="entry name" value="FGF BINDING PROTEIN-RELATED"/>
    <property type="match status" value="1"/>
</dbReference>
<evidence type="ECO:0000256" key="5">
    <source>
        <dbReference type="ARBA" id="ARBA00023157"/>
    </source>
</evidence>
<evidence type="ECO:0000256" key="6">
    <source>
        <dbReference type="ARBA" id="ARBA00023183"/>
    </source>
</evidence>
<feature type="region of interest" description="Disordered" evidence="7">
    <location>
        <begin position="162"/>
        <end position="181"/>
    </location>
</feature>
<sequence length="213" mass="23147">MLAHGNCLPLTVLGLHSCIIQTLFVCLPFLMISSGETAGVPGTAPAVAGRGNFPYGGTMNCTWLAQERGDDRVTVSVKCEDPVARVHGGVTDRECSYDGKPRLCLAFRADPRGFWKQVSRSFRRLASGVCADDKTRVRARMCKGAPRDAHFKLDIHSSVISAQSGGVDRPPTYRPPATNTTACPETRKKAEEYCSSSWASVCTFFLSMVHNDC</sequence>
<protein>
    <submittedName>
        <fullName evidence="8">Uncharacterized protein</fullName>
    </submittedName>
</protein>
<dbReference type="GeneTree" id="ENSGT00940000154372"/>
<keyword evidence="3" id="KW-0964">Secreted</keyword>
<dbReference type="GO" id="GO:0007267">
    <property type="term" value="P:cell-cell signaling"/>
    <property type="evidence" value="ECO:0007669"/>
    <property type="project" value="TreeGrafter"/>
</dbReference>
<name>A0A3Q2XKC4_HIPCM</name>
<evidence type="ECO:0000256" key="7">
    <source>
        <dbReference type="SAM" id="MobiDB-lite"/>
    </source>
</evidence>
<organism evidence="8 9">
    <name type="scientific">Hippocampus comes</name>
    <name type="common">Tiger tail seahorse</name>
    <dbReference type="NCBI Taxonomy" id="109280"/>
    <lineage>
        <taxon>Eukaryota</taxon>
        <taxon>Metazoa</taxon>
        <taxon>Chordata</taxon>
        <taxon>Craniata</taxon>
        <taxon>Vertebrata</taxon>
        <taxon>Euteleostomi</taxon>
        <taxon>Actinopterygii</taxon>
        <taxon>Neopterygii</taxon>
        <taxon>Teleostei</taxon>
        <taxon>Neoteleostei</taxon>
        <taxon>Acanthomorphata</taxon>
        <taxon>Syngnathiaria</taxon>
        <taxon>Syngnathiformes</taxon>
        <taxon>Syngnathoidei</taxon>
        <taxon>Syngnathidae</taxon>
        <taxon>Hippocampus</taxon>
    </lineage>
</organism>
<keyword evidence="9" id="KW-1185">Reference proteome</keyword>
<evidence type="ECO:0000256" key="3">
    <source>
        <dbReference type="ARBA" id="ARBA00022525"/>
    </source>
</evidence>
<evidence type="ECO:0000256" key="4">
    <source>
        <dbReference type="ARBA" id="ARBA00022729"/>
    </source>
</evidence>
<dbReference type="Proteomes" id="UP000264820">
    <property type="component" value="Unplaced"/>
</dbReference>
<dbReference type="InterPro" id="IPR010510">
    <property type="entry name" value="FGF1-bd"/>
</dbReference>
<dbReference type="Pfam" id="PF06473">
    <property type="entry name" value="FGF-BP1"/>
    <property type="match status" value="2"/>
</dbReference>
<reference evidence="8" key="2">
    <citation type="submission" date="2025-09" db="UniProtKB">
        <authorList>
            <consortium name="Ensembl"/>
        </authorList>
    </citation>
    <scope>IDENTIFICATION</scope>
</reference>
<dbReference type="OMA" id="RLSVKCE"/>
<dbReference type="Ensembl" id="ENSHCOT00000006222.1">
    <property type="protein sequence ID" value="ENSHCOP00000004933.1"/>
    <property type="gene ID" value="ENSHCOG00000006492.1"/>
</dbReference>
<dbReference type="AlphaFoldDB" id="A0A3Q2XKC4"/>
<evidence type="ECO:0000313" key="8">
    <source>
        <dbReference type="Ensembl" id="ENSHCOP00000004933.1"/>
    </source>
</evidence>
<reference evidence="8" key="1">
    <citation type="submission" date="2025-08" db="UniProtKB">
        <authorList>
            <consortium name="Ensembl"/>
        </authorList>
    </citation>
    <scope>IDENTIFICATION</scope>
</reference>
<accession>A0A3Q2XKC4</accession>